<feature type="compositionally biased region" description="Basic residues" evidence="2">
    <location>
        <begin position="1361"/>
        <end position="1377"/>
    </location>
</feature>
<dbReference type="InterPro" id="IPR027417">
    <property type="entry name" value="P-loop_NTPase"/>
</dbReference>
<evidence type="ECO:0000256" key="2">
    <source>
        <dbReference type="SAM" id="MobiDB-lite"/>
    </source>
</evidence>
<reference evidence="3 4" key="1">
    <citation type="journal article" date="2018" name="J. Allergy Clin. Immunol.">
        <title>High-quality assembly of Dermatophagoides pteronyssinus genome and transcriptome reveals a wide range of novel allergens.</title>
        <authorList>
            <person name="Liu X.Y."/>
            <person name="Yang K.Y."/>
            <person name="Wang M.Q."/>
            <person name="Kwok J.S."/>
            <person name="Zeng X."/>
            <person name="Yang Z."/>
            <person name="Xiao X.J."/>
            <person name="Lau C.P."/>
            <person name="Li Y."/>
            <person name="Huang Z.M."/>
            <person name="Ba J.G."/>
            <person name="Yim A.K."/>
            <person name="Ouyang C.Y."/>
            <person name="Ngai S.M."/>
            <person name="Chan T.F."/>
            <person name="Leung E.L."/>
            <person name="Liu L."/>
            <person name="Liu Z.G."/>
            <person name="Tsui S.K."/>
        </authorList>
    </citation>
    <scope>NUCLEOTIDE SEQUENCE [LARGE SCALE GENOMIC DNA]</scope>
    <source>
        <strain evidence="3">Derp</strain>
    </source>
</reference>
<proteinExistence type="predicted"/>
<feature type="region of interest" description="Disordered" evidence="2">
    <location>
        <begin position="1356"/>
        <end position="1385"/>
    </location>
</feature>
<dbReference type="PROSITE" id="PS51419">
    <property type="entry name" value="RAB"/>
    <property type="match status" value="1"/>
</dbReference>
<accession>A0ABQ8J454</accession>
<feature type="compositionally biased region" description="Basic and acidic residues" evidence="2">
    <location>
        <begin position="1446"/>
        <end position="1476"/>
    </location>
</feature>
<comment type="caution">
    <text evidence="3">The sequence shown here is derived from an EMBL/GenBank/DDBJ whole genome shotgun (WGS) entry which is preliminary data.</text>
</comment>
<keyword evidence="4" id="KW-1185">Reference proteome</keyword>
<feature type="region of interest" description="Disordered" evidence="2">
    <location>
        <begin position="1439"/>
        <end position="1497"/>
    </location>
</feature>
<feature type="region of interest" description="Disordered" evidence="2">
    <location>
        <begin position="1741"/>
        <end position="1761"/>
    </location>
</feature>
<dbReference type="SUPFAM" id="SSF52540">
    <property type="entry name" value="P-loop containing nucleoside triphosphate hydrolases"/>
    <property type="match status" value="1"/>
</dbReference>
<dbReference type="PRINTS" id="PR00449">
    <property type="entry name" value="RASTRNSFRMNG"/>
</dbReference>
<dbReference type="InterPro" id="IPR052661">
    <property type="entry name" value="Ras-like_GTPase_Reg"/>
</dbReference>
<evidence type="ECO:0000313" key="3">
    <source>
        <dbReference type="EMBL" id="KAH9417236.1"/>
    </source>
</evidence>
<evidence type="ECO:0000313" key="4">
    <source>
        <dbReference type="Proteomes" id="UP000887458"/>
    </source>
</evidence>
<keyword evidence="1" id="KW-0175">Coiled coil</keyword>
<dbReference type="PANTHER" id="PTHR46350">
    <property type="entry name" value="RAS LIKE FAMILY 10 MEMBER B-RELATED"/>
    <property type="match status" value="1"/>
</dbReference>
<sequence length="1773" mass="209970">MPPIIVKICVLGCTGVGKTKLIKQFIYNYYDDDQYESTNLLAAINKDNIYNCTIMFNGNLYQLKIIDMPAIRKFPSNITNEWLLYQQCHLYNANAFIFCFDLNQPLTFNYIKSLRDQLYECPDLSLNILAQMRSHHHHHHHHHHYHHLQHDHHQQHHAQHRFTTHQSHRSILHPTILSNQIYSPYEDIQPALKEFSNQIRKQWKCNYLECSAKYNWHIVTIFRELLKTIDPIMMAEVISSGQQQQHQPTTSNISSTIMASSAKDQSTTTNVAIIKLNNTPPSRTISPIGVGGGGDLLAATATTTTTSSRHHDDHHDLKNLLYQNLFEKSELIQQQQEKLAKIFNSIFFDHQHLNDDNISEPPEPKKFKKINQNQALQFKYSLMDYILELCIERDIILEENFGNFSFQKFLNDLLLNNQSFQPEFIKKLLSKILHSCPSICYNHNDLMMKIFLQILSINESINDLFGKYFEIMSSNNKLIEWYQCYFQLQKHLPNDSYLFDEKFEKIYRIKMFELHPTNSLAIWQSFLTNLTIQNQTTMRLFSLFISHNRMFGQTKRFENLINSTVLLLEKESFQTTKSIAECKCLFQIYYSLASIVVNFFDDHQQKSIEIQTKISTIENLYDMTIIFPQTTVKYWRKCYDNFDNLSDDNDEKIYLIRLLLLNYRLIKQHQDNCQNDEQNNELFNNLLTSQILISKQLLIPDIFNFLFQELKNNNQDLQSILEFLFDSFIATSNQRQAIIIVVEIFSHQPNWENKCFQNIFITLWLKKIQYFLPRLFANNYSSLMKEKYWLKYELINFLECHDNNLDTDSISDLMYKMINEFFKQTKFEIQQRNDLIFIIEAIIELLEEKLFEKIDDSGLNFKKKWQKLFNKFLDLFDGDGDGGNLSKVNNHHQQQQCLINFIKFIAHNRSKLEHLLPKDFLAKRWKEILHTNSIESNDCIEFKQHIDSKSGWKKLFKSEEQFQNFKNISDKMFQTDEKMIKKFDNCDRCIDTIDLLLNPILESIIDSNEWQNYLNECLILFREHYTDLSKAKFYIHILMKMVQETTMDSKQKTQILNENFSDLIEIMLLITFLVNNKLMITTTDNIDYLQQLKLKILEFSHHSLERFIRFDMITNQHLFLIYNLCIEMNIFAYCSSNGSIGLYCDLFDRIQMIIQLILSKQPYLAFESMCTGRTILRTNIASLIRITSDRKQFGNATDTDKIRLEQCSKSIQQSVNRLIQYLEFQPYVQSMIIDYLELLLHNTPIDLRIKENLQQSIYQLIDYLIKQNNGKKNLENLYSRLNEKSKELFRKLLDYHDHYYRFKGYSVYAKLLHDNPNDLQKNHLRKLLSQIQRNIQKLIRDKNYEILQNNNNKKKLEKEIRQRRKKSTTTTTKKKKSSSPSNRVIKSRNSIRYFIRRDRIDKNDRLDHRLLSSAIVDHSILINHDDEQKFCRISNEKTITTNDNNNKQDNESRIKESNKNDQDSDHSSSVDLDQNHNDNNNNDDAKHHPPCNGHGKTIDAKEDFLRMLDLVHKIDLEKMANCKKPRKRRTTANPQFSHAAIEAKRITQMEIANERRHRRQLCNYIDDTIVLCQQCLSMFHVNCLERKYFIHMNGHDDSDRIRCCICPSSSSSSITFDNDKLFNAENLMIKLAQIRKEILLSSNANYCLQQFLKKKQCKKEKLLADLDRLHRINDRIVNISTRLNSIDCGEHQKIDNNDDQIDCIHQNDDEGDYHHQPKSNVRISKLSNYDSIDSIDRIDIHSHPKQSQEANNTTTTTNNNNVRVDQEYSILSF</sequence>
<dbReference type="Gene3D" id="3.40.50.300">
    <property type="entry name" value="P-loop containing nucleotide triphosphate hydrolases"/>
    <property type="match status" value="1"/>
</dbReference>
<dbReference type="PROSITE" id="PS51421">
    <property type="entry name" value="RAS"/>
    <property type="match status" value="1"/>
</dbReference>
<evidence type="ECO:0000256" key="1">
    <source>
        <dbReference type="SAM" id="Coils"/>
    </source>
</evidence>
<dbReference type="InterPro" id="IPR001806">
    <property type="entry name" value="Small_GTPase"/>
</dbReference>
<dbReference type="PANTHER" id="PTHR46350:SF2">
    <property type="entry name" value="RAS LIKE FAMILY 10 MEMBER B"/>
    <property type="match status" value="1"/>
</dbReference>
<dbReference type="EMBL" id="NJHN03000077">
    <property type="protein sequence ID" value="KAH9417236.1"/>
    <property type="molecule type" value="Genomic_DNA"/>
</dbReference>
<protein>
    <submittedName>
        <fullName evidence="3">GTP binding</fullName>
    </submittedName>
</protein>
<name>A0ABQ8J454_DERPT</name>
<reference evidence="3 4" key="2">
    <citation type="journal article" date="2022" name="Mol. Biol. Evol.">
        <title>Comparative Genomics Reveals Insights into the Divergent Evolution of Astigmatic Mites and Household Pest Adaptations.</title>
        <authorList>
            <person name="Xiong Q."/>
            <person name="Wan A.T."/>
            <person name="Liu X."/>
            <person name="Fung C.S."/>
            <person name="Xiao X."/>
            <person name="Malainual N."/>
            <person name="Hou J."/>
            <person name="Wang L."/>
            <person name="Wang M."/>
            <person name="Yang K.Y."/>
            <person name="Cui Y."/>
            <person name="Leung E.L."/>
            <person name="Nong W."/>
            <person name="Shin S.K."/>
            <person name="Au S.W."/>
            <person name="Jeong K.Y."/>
            <person name="Chew F.T."/>
            <person name="Hui J.H."/>
            <person name="Leung T.F."/>
            <person name="Tungtrongchitr A."/>
            <person name="Zhong N."/>
            <person name="Liu Z."/>
            <person name="Tsui S.K."/>
        </authorList>
    </citation>
    <scope>NUCLEOTIDE SEQUENCE [LARGE SCALE GENOMIC DNA]</scope>
    <source>
        <strain evidence="3">Derp</strain>
    </source>
</reference>
<dbReference type="SMART" id="SM00173">
    <property type="entry name" value="RAS"/>
    <property type="match status" value="1"/>
</dbReference>
<gene>
    <name evidence="3" type="primary">RASL10B</name>
    <name evidence="3" type="ORF">DERP_007233</name>
</gene>
<dbReference type="Pfam" id="PF00071">
    <property type="entry name" value="Ras"/>
    <property type="match status" value="1"/>
</dbReference>
<feature type="coiled-coil region" evidence="1">
    <location>
        <begin position="1264"/>
        <end position="1291"/>
    </location>
</feature>
<organism evidence="3 4">
    <name type="scientific">Dermatophagoides pteronyssinus</name>
    <name type="common">European house dust mite</name>
    <dbReference type="NCBI Taxonomy" id="6956"/>
    <lineage>
        <taxon>Eukaryota</taxon>
        <taxon>Metazoa</taxon>
        <taxon>Ecdysozoa</taxon>
        <taxon>Arthropoda</taxon>
        <taxon>Chelicerata</taxon>
        <taxon>Arachnida</taxon>
        <taxon>Acari</taxon>
        <taxon>Acariformes</taxon>
        <taxon>Sarcoptiformes</taxon>
        <taxon>Astigmata</taxon>
        <taxon>Psoroptidia</taxon>
        <taxon>Analgoidea</taxon>
        <taxon>Pyroglyphidae</taxon>
        <taxon>Dermatophagoidinae</taxon>
        <taxon>Dermatophagoides</taxon>
    </lineage>
</organism>
<dbReference type="Proteomes" id="UP000887458">
    <property type="component" value="Unassembled WGS sequence"/>
</dbReference>
<feature type="compositionally biased region" description="Low complexity" evidence="2">
    <location>
        <begin position="1751"/>
        <end position="1761"/>
    </location>
</feature>